<feature type="compositionally biased region" description="Polar residues" evidence="2">
    <location>
        <begin position="238"/>
        <end position="255"/>
    </location>
</feature>
<keyword evidence="1" id="KW-0175">Coiled coil</keyword>
<feature type="region of interest" description="Disordered" evidence="2">
    <location>
        <begin position="145"/>
        <end position="202"/>
    </location>
</feature>
<keyword evidence="4" id="KW-1185">Reference proteome</keyword>
<feature type="compositionally biased region" description="Polar residues" evidence="2">
    <location>
        <begin position="178"/>
        <end position="189"/>
    </location>
</feature>
<feature type="coiled-coil region" evidence="1">
    <location>
        <begin position="1"/>
        <end position="28"/>
    </location>
</feature>
<reference evidence="3 4" key="1">
    <citation type="submission" date="2024-09" db="EMBL/GenBank/DDBJ databases">
        <title>Chromosome-scale assembly of Riccia fluitans.</title>
        <authorList>
            <person name="Paukszto L."/>
            <person name="Sawicki J."/>
            <person name="Karawczyk K."/>
            <person name="Piernik-Szablinska J."/>
            <person name="Szczecinska M."/>
            <person name="Mazdziarz M."/>
        </authorList>
    </citation>
    <scope>NUCLEOTIDE SEQUENCE [LARGE SCALE GENOMIC DNA]</scope>
    <source>
        <strain evidence="3">Rf_01</strain>
        <tissue evidence="3">Aerial parts of the thallus</tissue>
    </source>
</reference>
<comment type="caution">
    <text evidence="3">The sequence shown here is derived from an EMBL/GenBank/DDBJ whole genome shotgun (WGS) entry which is preliminary data.</text>
</comment>
<evidence type="ECO:0000256" key="2">
    <source>
        <dbReference type="SAM" id="MobiDB-lite"/>
    </source>
</evidence>
<feature type="coiled-coil region" evidence="1">
    <location>
        <begin position="96"/>
        <end position="130"/>
    </location>
</feature>
<evidence type="ECO:0000256" key="1">
    <source>
        <dbReference type="SAM" id="Coils"/>
    </source>
</evidence>
<gene>
    <name evidence="3" type="ORF">R1flu_006121</name>
</gene>
<accession>A0ABD1YZ62</accession>
<organism evidence="3 4">
    <name type="scientific">Riccia fluitans</name>
    <dbReference type="NCBI Taxonomy" id="41844"/>
    <lineage>
        <taxon>Eukaryota</taxon>
        <taxon>Viridiplantae</taxon>
        <taxon>Streptophyta</taxon>
        <taxon>Embryophyta</taxon>
        <taxon>Marchantiophyta</taxon>
        <taxon>Marchantiopsida</taxon>
        <taxon>Marchantiidae</taxon>
        <taxon>Marchantiales</taxon>
        <taxon>Ricciaceae</taxon>
        <taxon>Riccia</taxon>
    </lineage>
</organism>
<dbReference type="AlphaFoldDB" id="A0ABD1YZ62"/>
<evidence type="ECO:0000313" key="4">
    <source>
        <dbReference type="Proteomes" id="UP001605036"/>
    </source>
</evidence>
<feature type="compositionally biased region" description="Basic and acidic residues" evidence="2">
    <location>
        <begin position="148"/>
        <end position="164"/>
    </location>
</feature>
<name>A0ABD1YZ62_9MARC</name>
<protein>
    <submittedName>
        <fullName evidence="3">Uncharacterized protein</fullName>
    </submittedName>
</protein>
<dbReference type="EMBL" id="JBHFFA010000003">
    <property type="protein sequence ID" value="KAL2634642.1"/>
    <property type="molecule type" value="Genomic_DNA"/>
</dbReference>
<proteinExistence type="predicted"/>
<sequence>MAEFVREIARLREELLAKDAKLRDLQKSLQEQPGEVRSEQLESARKEFHDVEQRFALVESLDLSDTFLPSFSLVLVETLRKTLDAEFDLMRQLQSLEQSQQEKEATDKQVQELATQLERAQFQLEKVRKKANLKAAFADLDTVQSQLDEEHERNSKLHPPEGHRGVLNNDPRGAFDSSPAQLPTISSADGFQGPVNKRAPDSVKSKGQVVCLSQLGLRPKTKADKFLDIKENIQSNNLLCQPPNASHRVSTTTSDPRPANSGIVPGL</sequence>
<feature type="region of interest" description="Disordered" evidence="2">
    <location>
        <begin position="238"/>
        <end position="267"/>
    </location>
</feature>
<dbReference type="Proteomes" id="UP001605036">
    <property type="component" value="Unassembled WGS sequence"/>
</dbReference>
<evidence type="ECO:0000313" key="3">
    <source>
        <dbReference type="EMBL" id="KAL2634642.1"/>
    </source>
</evidence>